<dbReference type="EMBL" id="ATDL01000015">
    <property type="protein sequence ID" value="ERJ58852.1"/>
    <property type="molecule type" value="Genomic_DNA"/>
</dbReference>
<dbReference type="AlphaFoldDB" id="U2HTL2"/>
<sequence length="51" mass="5964">MFSFWSTKIPPLHRKLSEAGSFRKFFFSLSIRTEMDKEKSSSIQEMISSSD</sequence>
<evidence type="ECO:0000313" key="1">
    <source>
        <dbReference type="EMBL" id="ERJ58852.1"/>
    </source>
</evidence>
<dbReference type="Proteomes" id="UP000016584">
    <property type="component" value="Unassembled WGS sequence"/>
</dbReference>
<dbReference type="STRING" id="1346330.M472_08725"/>
<organism evidence="1 2">
    <name type="scientific">Sphingobacterium paucimobilis HER1398</name>
    <dbReference type="NCBI Taxonomy" id="1346330"/>
    <lineage>
        <taxon>Bacteria</taxon>
        <taxon>Pseudomonadati</taxon>
        <taxon>Bacteroidota</taxon>
        <taxon>Sphingobacteriia</taxon>
        <taxon>Sphingobacteriales</taxon>
        <taxon>Sphingobacteriaceae</taxon>
        <taxon>Sphingobacterium</taxon>
    </lineage>
</organism>
<proteinExistence type="predicted"/>
<reference evidence="1 2" key="1">
    <citation type="journal article" date="2013" name="Genome Announc.">
        <title>The Draft Genome Sequence of Sphingomonas paucimobilis Strain HER1398 (Proteobacteria), Host to the Giant PAU Phage, Indicates That It Is a Member of the Genus Sphingobacterium (Bacteroidetes).</title>
        <authorList>
            <person name="White R.A.III."/>
            <person name="Suttle C.A."/>
        </authorList>
    </citation>
    <scope>NUCLEOTIDE SEQUENCE [LARGE SCALE GENOMIC DNA]</scope>
    <source>
        <strain evidence="1 2">HER1398</strain>
    </source>
</reference>
<protein>
    <submittedName>
        <fullName evidence="1">Uncharacterized protein</fullName>
    </submittedName>
</protein>
<comment type="caution">
    <text evidence="1">The sequence shown here is derived from an EMBL/GenBank/DDBJ whole genome shotgun (WGS) entry which is preliminary data.</text>
</comment>
<dbReference type="RefSeq" id="WP_021070345.1">
    <property type="nucleotide sequence ID" value="NZ_ATDL01000015.1"/>
</dbReference>
<gene>
    <name evidence="1" type="ORF">M472_08725</name>
</gene>
<evidence type="ECO:0000313" key="2">
    <source>
        <dbReference type="Proteomes" id="UP000016584"/>
    </source>
</evidence>
<keyword evidence="2" id="KW-1185">Reference proteome</keyword>
<name>U2HTL2_9SPHI</name>
<accession>U2HTL2</accession>